<proteinExistence type="predicted"/>
<dbReference type="OrthoDB" id="7451790at2759"/>
<gene>
    <name evidence="2" type="ORF">SETIT_9G486800v2</name>
</gene>
<dbReference type="EMBL" id="CM003536">
    <property type="protein sequence ID" value="RCV45852.1"/>
    <property type="molecule type" value="Genomic_DNA"/>
</dbReference>
<feature type="non-terminal residue" evidence="2">
    <location>
        <position position="1"/>
    </location>
</feature>
<evidence type="ECO:0000256" key="1">
    <source>
        <dbReference type="SAM" id="MobiDB-lite"/>
    </source>
</evidence>
<reference evidence="2" key="1">
    <citation type="journal article" date="2012" name="Nat. Biotechnol.">
        <title>Reference genome sequence of the model plant Setaria.</title>
        <authorList>
            <person name="Bennetzen J.L."/>
            <person name="Schmutz J."/>
            <person name="Wang H."/>
            <person name="Percifield R."/>
            <person name="Hawkins J."/>
            <person name="Pontaroli A.C."/>
            <person name="Estep M."/>
            <person name="Feng L."/>
            <person name="Vaughn J.N."/>
            <person name="Grimwood J."/>
            <person name="Jenkins J."/>
            <person name="Barry K."/>
            <person name="Lindquist E."/>
            <person name="Hellsten U."/>
            <person name="Deshpande S."/>
            <person name="Wang X."/>
            <person name="Wu X."/>
            <person name="Mitros T."/>
            <person name="Triplett J."/>
            <person name="Yang X."/>
            <person name="Ye C.Y."/>
            <person name="Mauro-Herrera M."/>
            <person name="Wang L."/>
            <person name="Li P."/>
            <person name="Sharma M."/>
            <person name="Sharma R."/>
            <person name="Ronald P.C."/>
            <person name="Panaud O."/>
            <person name="Kellogg E.A."/>
            <person name="Brutnell T.P."/>
            <person name="Doust A.N."/>
            <person name="Tuskan G.A."/>
            <person name="Rokhsar D."/>
            <person name="Devos K.M."/>
        </authorList>
    </citation>
    <scope>NUCLEOTIDE SEQUENCE [LARGE SCALE GENOMIC DNA]</scope>
    <source>
        <strain evidence="2">Yugu1</strain>
    </source>
</reference>
<feature type="region of interest" description="Disordered" evidence="1">
    <location>
        <begin position="1"/>
        <end position="74"/>
    </location>
</feature>
<organism evidence="2">
    <name type="scientific">Setaria italica</name>
    <name type="common">Foxtail millet</name>
    <name type="synonym">Panicum italicum</name>
    <dbReference type="NCBI Taxonomy" id="4555"/>
    <lineage>
        <taxon>Eukaryota</taxon>
        <taxon>Viridiplantae</taxon>
        <taxon>Streptophyta</taxon>
        <taxon>Embryophyta</taxon>
        <taxon>Tracheophyta</taxon>
        <taxon>Spermatophyta</taxon>
        <taxon>Magnoliopsida</taxon>
        <taxon>Liliopsida</taxon>
        <taxon>Poales</taxon>
        <taxon>Poaceae</taxon>
        <taxon>PACMAD clade</taxon>
        <taxon>Panicoideae</taxon>
        <taxon>Panicodae</taxon>
        <taxon>Paniceae</taxon>
        <taxon>Cenchrinae</taxon>
        <taxon>Setaria</taxon>
    </lineage>
</organism>
<feature type="compositionally biased region" description="Low complexity" evidence="1">
    <location>
        <begin position="62"/>
        <end position="74"/>
    </location>
</feature>
<feature type="compositionally biased region" description="Low complexity" evidence="1">
    <location>
        <begin position="1"/>
        <end position="12"/>
    </location>
</feature>
<evidence type="ECO:0000313" key="2">
    <source>
        <dbReference type="EMBL" id="RCV45852.1"/>
    </source>
</evidence>
<protein>
    <submittedName>
        <fullName evidence="2">Uncharacterized protein</fullName>
    </submittedName>
</protein>
<sequence length="74" mass="8217">TSFSRVWRSSSSPLAAEVERSQPRSSRTRRRAKGRSESGAGSRPGPAATTLSEVRRRRIRRSCSSARWSPRSAT</sequence>
<reference evidence="2" key="2">
    <citation type="submission" date="2015-07" db="EMBL/GenBank/DDBJ databases">
        <authorList>
            <person name="Noorani M."/>
        </authorList>
    </citation>
    <scope>NUCLEOTIDE SEQUENCE</scope>
    <source>
        <strain evidence="2">Yugu1</strain>
    </source>
</reference>
<dbReference type="AlphaFoldDB" id="A0A368STT9"/>
<accession>A0A368STT9</accession>
<name>A0A368STT9_SETIT</name>